<proteinExistence type="predicted"/>
<protein>
    <submittedName>
        <fullName evidence="2">Uncharacterized protein</fullName>
    </submittedName>
</protein>
<accession>A0A8D9FG97</accession>
<organism evidence="2">
    <name type="scientific">Cacopsylla melanoneura</name>
    <dbReference type="NCBI Taxonomy" id="428564"/>
    <lineage>
        <taxon>Eukaryota</taxon>
        <taxon>Metazoa</taxon>
        <taxon>Ecdysozoa</taxon>
        <taxon>Arthropoda</taxon>
        <taxon>Hexapoda</taxon>
        <taxon>Insecta</taxon>
        <taxon>Pterygota</taxon>
        <taxon>Neoptera</taxon>
        <taxon>Paraneoptera</taxon>
        <taxon>Hemiptera</taxon>
        <taxon>Sternorrhyncha</taxon>
        <taxon>Psylloidea</taxon>
        <taxon>Psyllidae</taxon>
        <taxon>Psyllinae</taxon>
        <taxon>Cacopsylla</taxon>
    </lineage>
</organism>
<keyword evidence="1" id="KW-0812">Transmembrane</keyword>
<name>A0A8D9FG97_9HEMI</name>
<dbReference type="AlphaFoldDB" id="A0A8D9FG97"/>
<keyword evidence="1" id="KW-0472">Membrane</keyword>
<keyword evidence="1" id="KW-1133">Transmembrane helix</keyword>
<evidence type="ECO:0000256" key="1">
    <source>
        <dbReference type="SAM" id="Phobius"/>
    </source>
</evidence>
<evidence type="ECO:0000313" key="2">
    <source>
        <dbReference type="EMBL" id="CAG6788444.1"/>
    </source>
</evidence>
<feature type="transmembrane region" description="Helical" evidence="1">
    <location>
        <begin position="12"/>
        <end position="33"/>
    </location>
</feature>
<dbReference type="EMBL" id="HBUF01659850">
    <property type="protein sequence ID" value="CAG6788444.1"/>
    <property type="molecule type" value="Transcribed_RNA"/>
</dbReference>
<sequence>MTSNIASQKLACVVIVTGFFFVVLVVIFLWNGFLDNQTNTVSILATSIEVSSSPVRTLRHPASSYEERTAYDVGGLLSNASPADSKSSSKESAYSATEFSSADSSEKEVEYVQPVKIVPSHEGEDVAVEYREDVQQSGDSQPPVRHHSGQYPNLSHLLVLFHTLNPHCGITQGSTVTRQPQSGILTPSTSSRRLDSCSTSIWNWTRTLSIQTFKLPMCTRTPLRGMFSPGSNPMDVSILAVSRGTISRPYLSTCATE</sequence>
<reference evidence="2" key="1">
    <citation type="submission" date="2021-05" db="EMBL/GenBank/DDBJ databases">
        <authorList>
            <person name="Alioto T."/>
            <person name="Alioto T."/>
            <person name="Gomez Garrido J."/>
        </authorList>
    </citation>
    <scope>NUCLEOTIDE SEQUENCE</scope>
</reference>